<gene>
    <name evidence="1" type="ORF">CYMTET_25466</name>
</gene>
<organism evidence="1 2">
    <name type="scientific">Cymbomonas tetramitiformis</name>
    <dbReference type="NCBI Taxonomy" id="36881"/>
    <lineage>
        <taxon>Eukaryota</taxon>
        <taxon>Viridiplantae</taxon>
        <taxon>Chlorophyta</taxon>
        <taxon>Pyramimonadophyceae</taxon>
        <taxon>Pyramimonadales</taxon>
        <taxon>Pyramimonadaceae</taxon>
        <taxon>Cymbomonas</taxon>
    </lineage>
</organism>
<evidence type="ECO:0000313" key="1">
    <source>
        <dbReference type="EMBL" id="KAK3265878.1"/>
    </source>
</evidence>
<name>A0AAE0KYW4_9CHLO</name>
<protein>
    <submittedName>
        <fullName evidence="1">Uncharacterized protein</fullName>
    </submittedName>
</protein>
<feature type="non-terminal residue" evidence="1">
    <location>
        <position position="1"/>
    </location>
</feature>
<comment type="caution">
    <text evidence="1">The sequence shown here is derived from an EMBL/GenBank/DDBJ whole genome shotgun (WGS) entry which is preliminary data.</text>
</comment>
<accession>A0AAE0KYW4</accession>
<evidence type="ECO:0000313" key="2">
    <source>
        <dbReference type="Proteomes" id="UP001190700"/>
    </source>
</evidence>
<dbReference type="EMBL" id="LGRX02013623">
    <property type="protein sequence ID" value="KAK3265878.1"/>
    <property type="molecule type" value="Genomic_DNA"/>
</dbReference>
<dbReference type="Proteomes" id="UP001190700">
    <property type="component" value="Unassembled WGS sequence"/>
</dbReference>
<sequence>GKRVYEGRLRTPDRLLRNLFASELLLLSPTIVIGKTCGRIMLATGGILESALRFYLLKIYPWN</sequence>
<proteinExistence type="predicted"/>
<dbReference type="AlphaFoldDB" id="A0AAE0KYW4"/>
<reference evidence="1 2" key="1">
    <citation type="journal article" date="2015" name="Genome Biol. Evol.">
        <title>Comparative Genomics of a Bacterivorous Green Alga Reveals Evolutionary Causalities and Consequences of Phago-Mixotrophic Mode of Nutrition.</title>
        <authorList>
            <person name="Burns J.A."/>
            <person name="Paasch A."/>
            <person name="Narechania A."/>
            <person name="Kim E."/>
        </authorList>
    </citation>
    <scope>NUCLEOTIDE SEQUENCE [LARGE SCALE GENOMIC DNA]</scope>
    <source>
        <strain evidence="1 2">PLY_AMNH</strain>
    </source>
</reference>
<keyword evidence="2" id="KW-1185">Reference proteome</keyword>